<dbReference type="RefSeq" id="WP_377316854.1">
    <property type="nucleotide sequence ID" value="NZ_JBHSNF010000001.1"/>
</dbReference>
<evidence type="ECO:0000313" key="2">
    <source>
        <dbReference type="Proteomes" id="UP001596114"/>
    </source>
</evidence>
<reference evidence="2" key="1">
    <citation type="journal article" date="2019" name="Int. J. Syst. Evol. Microbiol.">
        <title>The Global Catalogue of Microorganisms (GCM) 10K type strain sequencing project: providing services to taxonomists for standard genome sequencing and annotation.</title>
        <authorList>
            <consortium name="The Broad Institute Genomics Platform"/>
            <consortium name="The Broad Institute Genome Sequencing Center for Infectious Disease"/>
            <person name="Wu L."/>
            <person name="Ma J."/>
        </authorList>
    </citation>
    <scope>NUCLEOTIDE SEQUENCE [LARGE SCALE GENOMIC DNA]</scope>
    <source>
        <strain evidence="2">CGMCC 1.16619</strain>
    </source>
</reference>
<accession>A0ABW0QIL7</accession>
<proteinExistence type="predicted"/>
<sequence length="119" mass="12650">MSSNDSASNQRRAERKRAATNAIVTDVISGLPIGHLGNLSSTGMLLISGKAPRSEALYQVSVALPASGRALLQSQPIEIGIQEQWHEQAASSGQIWAGFRIVAITDIDAVRLEGWLAEA</sequence>
<keyword evidence="2" id="KW-1185">Reference proteome</keyword>
<dbReference type="EMBL" id="JBHSNF010000001">
    <property type="protein sequence ID" value="MFC5524553.1"/>
    <property type="molecule type" value="Genomic_DNA"/>
</dbReference>
<organism evidence="1 2">
    <name type="scientific">Rhodanobacter ginsengisoli</name>
    <dbReference type="NCBI Taxonomy" id="418646"/>
    <lineage>
        <taxon>Bacteria</taxon>
        <taxon>Pseudomonadati</taxon>
        <taxon>Pseudomonadota</taxon>
        <taxon>Gammaproteobacteria</taxon>
        <taxon>Lysobacterales</taxon>
        <taxon>Rhodanobacteraceae</taxon>
        <taxon>Rhodanobacter</taxon>
    </lineage>
</organism>
<comment type="caution">
    <text evidence="1">The sequence shown here is derived from an EMBL/GenBank/DDBJ whole genome shotgun (WGS) entry which is preliminary data.</text>
</comment>
<protein>
    <submittedName>
        <fullName evidence="1">PilZ domain-containing protein</fullName>
    </submittedName>
</protein>
<name>A0ABW0QIL7_9GAMM</name>
<gene>
    <name evidence="1" type="ORF">ACFPPA_02235</name>
</gene>
<dbReference type="Proteomes" id="UP001596114">
    <property type="component" value="Unassembled WGS sequence"/>
</dbReference>
<evidence type="ECO:0000313" key="1">
    <source>
        <dbReference type="EMBL" id="MFC5524553.1"/>
    </source>
</evidence>